<organism evidence="8 9">
    <name type="scientific">Clohesyomyces aquaticus</name>
    <dbReference type="NCBI Taxonomy" id="1231657"/>
    <lineage>
        <taxon>Eukaryota</taxon>
        <taxon>Fungi</taxon>
        <taxon>Dikarya</taxon>
        <taxon>Ascomycota</taxon>
        <taxon>Pezizomycotina</taxon>
        <taxon>Dothideomycetes</taxon>
        <taxon>Pleosporomycetidae</taxon>
        <taxon>Pleosporales</taxon>
        <taxon>Lindgomycetaceae</taxon>
        <taxon>Clohesyomyces</taxon>
    </lineage>
</organism>
<evidence type="ECO:0000256" key="1">
    <source>
        <dbReference type="ARBA" id="ARBA00022679"/>
    </source>
</evidence>
<keyword evidence="9" id="KW-1185">Reference proteome</keyword>
<dbReference type="InterPro" id="IPR001245">
    <property type="entry name" value="Ser-Thr/Tyr_kinase_cat_dom"/>
</dbReference>
<dbReference type="Proteomes" id="UP000193144">
    <property type="component" value="Unassembled WGS sequence"/>
</dbReference>
<keyword evidence="2" id="KW-0547">Nucleotide-binding</keyword>
<dbReference type="InterPro" id="IPR000719">
    <property type="entry name" value="Prot_kinase_dom"/>
</dbReference>
<dbReference type="PANTHER" id="PTHR11042:SF190">
    <property type="entry name" value="MITOSIS INHIBITOR PROTEIN KINASE MIK1"/>
    <property type="match status" value="1"/>
</dbReference>
<dbReference type="CDD" id="cd00180">
    <property type="entry name" value="PKc"/>
    <property type="match status" value="1"/>
</dbReference>
<evidence type="ECO:0000256" key="4">
    <source>
        <dbReference type="ARBA" id="ARBA00022840"/>
    </source>
</evidence>
<dbReference type="InterPro" id="IPR008271">
    <property type="entry name" value="Ser/Thr_kinase_AS"/>
</dbReference>
<dbReference type="GO" id="GO:0005737">
    <property type="term" value="C:cytoplasm"/>
    <property type="evidence" value="ECO:0007669"/>
    <property type="project" value="TreeGrafter"/>
</dbReference>
<evidence type="ECO:0000256" key="3">
    <source>
        <dbReference type="ARBA" id="ARBA00022777"/>
    </source>
</evidence>
<dbReference type="Gene3D" id="3.30.200.20">
    <property type="entry name" value="Phosphorylase Kinase, domain 1"/>
    <property type="match status" value="1"/>
</dbReference>
<feature type="domain" description="Protein kinase" evidence="7">
    <location>
        <begin position="44"/>
        <end position="348"/>
    </location>
</feature>
<dbReference type="PROSITE" id="PS50011">
    <property type="entry name" value="PROTEIN_KINASE_DOM"/>
    <property type="match status" value="1"/>
</dbReference>
<evidence type="ECO:0000256" key="2">
    <source>
        <dbReference type="ARBA" id="ARBA00022741"/>
    </source>
</evidence>
<protein>
    <submittedName>
        <fullName evidence="8">Kinase-like domain-containing protein</fullName>
    </submittedName>
</protein>
<dbReference type="Pfam" id="PF07714">
    <property type="entry name" value="PK_Tyr_Ser-Thr"/>
    <property type="match status" value="1"/>
</dbReference>
<dbReference type="Gene3D" id="1.10.510.10">
    <property type="entry name" value="Transferase(Phosphotransferase) domain 1"/>
    <property type="match status" value="1"/>
</dbReference>
<comment type="caution">
    <text evidence="8">The sequence shown here is derived from an EMBL/GenBank/DDBJ whole genome shotgun (WGS) entry which is preliminary data.</text>
</comment>
<dbReference type="GO" id="GO:0004713">
    <property type="term" value="F:protein tyrosine kinase activity"/>
    <property type="evidence" value="ECO:0007669"/>
    <property type="project" value="TreeGrafter"/>
</dbReference>
<dbReference type="GO" id="GO:0005634">
    <property type="term" value="C:nucleus"/>
    <property type="evidence" value="ECO:0007669"/>
    <property type="project" value="TreeGrafter"/>
</dbReference>
<gene>
    <name evidence="8" type="ORF">BCR34DRAFT_560242</name>
</gene>
<evidence type="ECO:0000313" key="9">
    <source>
        <dbReference type="Proteomes" id="UP000193144"/>
    </source>
</evidence>
<feature type="region of interest" description="Disordered" evidence="6">
    <location>
        <begin position="1"/>
        <end position="30"/>
    </location>
</feature>
<feature type="compositionally biased region" description="Basic and acidic residues" evidence="6">
    <location>
        <begin position="20"/>
        <end position="30"/>
    </location>
</feature>
<dbReference type="PROSITE" id="PS00108">
    <property type="entry name" value="PROTEIN_KINASE_ST"/>
    <property type="match status" value="1"/>
</dbReference>
<keyword evidence="3 8" id="KW-0418">Kinase</keyword>
<proteinExistence type="inferred from homology"/>
<sequence length="524" mass="58657">MNPTNSNSHNALELTSEEPDPSKWDWADRGTPHVQFSKDEQLPFQDGDIIGHGVNGPVVQTVIKGVCVAVKRIYCRQGARSQDLQEIEIIRKLSHPHIIKLAGSFTRGQYLGILLYPVATCDLATFLEDIDFLQRLGKSVPLAAAVSPSEYEDRISRCATISRIDMEGFHVVDVIRAAKARLWESYSCITNAMLYLHQSSIRHKDLKPLNILLSRHGLWITDFGHSTDFSDFSNSATSGGERGTIKYCAPEVAAFERSGRSADVFSLGCIFFEMAGLSCFTLEEMKVLRSSMDGSFHRNLHHILPVFDTFGTTDLDYLPMSIIRQMLSTNPEDRPDLALICSMFHLVQAFSTIEPETFSRIHCLHHFPPPSNSIGAGEIVEELLITVGNTCNLQKLSFTTVGERTLKTSPVVMFVDCSNTDYIDVVIFLEHSSCSTGSFTVHHHIFAETWDLWGTFTQAVLLVLKPGYYWRSELASAVPWGAEGTFQSMLPLTWDLQIDKHYASKITRVPVSGGLFSEDNPWLR</sequence>
<name>A0A1Y1ZWF7_9PLEO</name>
<evidence type="ECO:0000256" key="6">
    <source>
        <dbReference type="SAM" id="MobiDB-lite"/>
    </source>
</evidence>
<dbReference type="OrthoDB" id="4062651at2759"/>
<keyword evidence="4" id="KW-0067">ATP-binding</keyword>
<feature type="compositionally biased region" description="Polar residues" evidence="6">
    <location>
        <begin position="1"/>
        <end position="10"/>
    </location>
</feature>
<dbReference type="PANTHER" id="PTHR11042">
    <property type="entry name" value="EUKARYOTIC TRANSLATION INITIATION FACTOR 2-ALPHA KINASE EIF2-ALPHA KINASE -RELATED"/>
    <property type="match status" value="1"/>
</dbReference>
<evidence type="ECO:0000259" key="7">
    <source>
        <dbReference type="PROSITE" id="PS50011"/>
    </source>
</evidence>
<evidence type="ECO:0000313" key="8">
    <source>
        <dbReference type="EMBL" id="ORY14572.1"/>
    </source>
</evidence>
<comment type="similarity">
    <text evidence="5">Belongs to the protein kinase superfamily. Ser/Thr protein kinase family. GCN2 subfamily.</text>
</comment>
<dbReference type="STRING" id="1231657.A0A1Y1ZWF7"/>
<accession>A0A1Y1ZWF7</accession>
<dbReference type="EMBL" id="MCFA01000032">
    <property type="protein sequence ID" value="ORY14572.1"/>
    <property type="molecule type" value="Genomic_DNA"/>
</dbReference>
<dbReference type="GO" id="GO:0005524">
    <property type="term" value="F:ATP binding"/>
    <property type="evidence" value="ECO:0007669"/>
    <property type="project" value="UniProtKB-KW"/>
</dbReference>
<dbReference type="SMART" id="SM00220">
    <property type="entry name" value="S_TKc"/>
    <property type="match status" value="1"/>
</dbReference>
<evidence type="ECO:0000256" key="5">
    <source>
        <dbReference type="ARBA" id="ARBA00037982"/>
    </source>
</evidence>
<dbReference type="AlphaFoldDB" id="A0A1Y1ZWF7"/>
<dbReference type="GO" id="GO:0110031">
    <property type="term" value="P:negative regulation of G2/MI transition of meiotic cell cycle"/>
    <property type="evidence" value="ECO:0007669"/>
    <property type="project" value="TreeGrafter"/>
</dbReference>
<keyword evidence="1" id="KW-0808">Transferase</keyword>
<reference evidence="8 9" key="1">
    <citation type="submission" date="2016-07" db="EMBL/GenBank/DDBJ databases">
        <title>Pervasive Adenine N6-methylation of Active Genes in Fungi.</title>
        <authorList>
            <consortium name="DOE Joint Genome Institute"/>
            <person name="Mondo S.J."/>
            <person name="Dannebaum R.O."/>
            <person name="Kuo R.C."/>
            <person name="Labutti K."/>
            <person name="Haridas S."/>
            <person name="Kuo A."/>
            <person name="Salamov A."/>
            <person name="Ahrendt S.R."/>
            <person name="Lipzen A."/>
            <person name="Sullivan W."/>
            <person name="Andreopoulos W.B."/>
            <person name="Clum A."/>
            <person name="Lindquist E."/>
            <person name="Daum C."/>
            <person name="Ramamoorthy G.K."/>
            <person name="Gryganskyi A."/>
            <person name="Culley D."/>
            <person name="Magnuson J.K."/>
            <person name="James T.Y."/>
            <person name="O'Malley M.A."/>
            <person name="Stajich J.E."/>
            <person name="Spatafora J.W."/>
            <person name="Visel A."/>
            <person name="Grigoriev I.V."/>
        </authorList>
    </citation>
    <scope>NUCLEOTIDE SEQUENCE [LARGE SCALE GENOMIC DNA]</scope>
    <source>
        <strain evidence="8 9">CBS 115471</strain>
    </source>
</reference>
<dbReference type="InterPro" id="IPR050339">
    <property type="entry name" value="CC_SR_Kinase"/>
</dbReference>
<dbReference type="InterPro" id="IPR011009">
    <property type="entry name" value="Kinase-like_dom_sf"/>
</dbReference>
<dbReference type="SUPFAM" id="SSF56112">
    <property type="entry name" value="Protein kinase-like (PK-like)"/>
    <property type="match status" value="1"/>
</dbReference>